<evidence type="ECO:0000256" key="5">
    <source>
        <dbReference type="RuleBase" id="RU004203"/>
    </source>
</evidence>
<evidence type="ECO:0000313" key="7">
    <source>
        <dbReference type="RefSeq" id="XP_014664839.1"/>
    </source>
</evidence>
<dbReference type="PROSITE" id="PS00854">
    <property type="entry name" value="PROTEASOME_BETA_1"/>
    <property type="match status" value="1"/>
</dbReference>
<dbReference type="PANTHER" id="PTHR32194:SF2">
    <property type="entry name" value="PROTEASOME SUBUNIT BETA TYPE-1"/>
    <property type="match status" value="1"/>
</dbReference>
<comment type="similarity">
    <text evidence="5">Belongs to the peptidase T1B family.</text>
</comment>
<proteinExistence type="inferred from homology"/>
<dbReference type="PANTHER" id="PTHR32194">
    <property type="entry name" value="METALLOPROTEASE TLDD"/>
    <property type="match status" value="1"/>
</dbReference>
<dbReference type="Pfam" id="PF00227">
    <property type="entry name" value="Proteasome"/>
    <property type="match status" value="1"/>
</dbReference>
<dbReference type="InterPro" id="IPR029055">
    <property type="entry name" value="Ntn_hydrolases_N"/>
</dbReference>
<protein>
    <recommendedName>
        <fullName evidence="5">Proteasome subunit beta</fullName>
    </recommendedName>
</protein>
<dbReference type="InterPro" id="IPR016050">
    <property type="entry name" value="Proteasome_bsu_CS"/>
</dbReference>
<organism evidence="6 7">
    <name type="scientific">Priapulus caudatus</name>
    <name type="common">Priapulid worm</name>
    <dbReference type="NCBI Taxonomy" id="37621"/>
    <lineage>
        <taxon>Eukaryota</taxon>
        <taxon>Metazoa</taxon>
        <taxon>Ecdysozoa</taxon>
        <taxon>Scalidophora</taxon>
        <taxon>Priapulida</taxon>
        <taxon>Priapulimorpha</taxon>
        <taxon>Priapulimorphida</taxon>
        <taxon>Priapulidae</taxon>
        <taxon>Priapulus</taxon>
    </lineage>
</organism>
<evidence type="ECO:0000313" key="6">
    <source>
        <dbReference type="Proteomes" id="UP000695022"/>
    </source>
</evidence>
<dbReference type="RefSeq" id="XP_014664839.1">
    <property type="nucleotide sequence ID" value="XM_014809353.1"/>
</dbReference>
<dbReference type="InterPro" id="IPR023333">
    <property type="entry name" value="Proteasome_suB-type"/>
</dbReference>
<dbReference type="Proteomes" id="UP000695022">
    <property type="component" value="Unplaced"/>
</dbReference>
<evidence type="ECO:0000256" key="4">
    <source>
        <dbReference type="ARBA" id="ARBA00026071"/>
    </source>
</evidence>
<name>A0ABM1DY18_PRICU</name>
<dbReference type="InterPro" id="IPR001353">
    <property type="entry name" value="Proteasome_sua/b"/>
</dbReference>
<sequence length="234" mass="26010">MKTVETKQYSHGYDYQGPKEVHFSPYSWHGGTVLAIAGEDYSVIASDTRLSEGFVIHSRDSPKTYQLTGSTILGSCGFHGDVLTVTKHLETRLKMYQHEHHKQMSTSAIAAMLSTMLYYRRFFPYYTYNIIAGLDSDGKGCVYSFDPVGSYERESYRAGGSASSMLQPLLDNQIGFKNMQAADKVAVSKDKAVALVKDVFISAAERDIYTGDAIVLHVITKDGVKSEKFLLRGD</sequence>
<evidence type="ECO:0000256" key="1">
    <source>
        <dbReference type="ARBA" id="ARBA00022490"/>
    </source>
</evidence>
<evidence type="ECO:0000256" key="2">
    <source>
        <dbReference type="ARBA" id="ARBA00022942"/>
    </source>
</evidence>
<keyword evidence="1 5" id="KW-0963">Cytoplasm</keyword>
<dbReference type="PROSITE" id="PS51476">
    <property type="entry name" value="PROTEASOME_BETA_2"/>
    <property type="match status" value="1"/>
</dbReference>
<comment type="subunit">
    <text evidence="4">The 26S proteasome consists of a 20S proteasome core and two 19S regulatory subunits. The 20S proteasome core is composed of 28 subunits that are arranged in four stacked rings, resulting in a barrel-shaped structure. The two end rings are each formed by seven alpha subunits, and the two central rings are each formed by seven beta subunits. The catalytic chamber with the active sites is on the inside of the barrel.</text>
</comment>
<evidence type="ECO:0000256" key="3">
    <source>
        <dbReference type="ARBA" id="ARBA00024953"/>
    </source>
</evidence>
<comment type="function">
    <text evidence="5">Component of the proteasome, a multicatalytic proteinase complex which is characterized by its ability to cleave peptides with Arg, Phe, Tyr, Leu, and Glu adjacent to the leaving group at neutral or slightly basic pH. The proteasome has an ATP-dependent proteolytic activity.</text>
</comment>
<dbReference type="GeneID" id="106807099"/>
<comment type="function">
    <text evidence="3">Non-catalytic component of the proteasome, a multicatalytic proteinase complex which is characterized by its ability to cleave peptides with Arg, Phe, Tyr, Leu, and Glu adjacent to the leaving group at neutral or slightly basic pH. The proteasome has an ATP-dependent proteolytic activity.</text>
</comment>
<comment type="subcellular location">
    <subcellularLocation>
        <location evidence="5">Cytoplasm</location>
    </subcellularLocation>
    <subcellularLocation>
        <location evidence="5">Nucleus</location>
    </subcellularLocation>
</comment>
<keyword evidence="6" id="KW-1185">Reference proteome</keyword>
<comment type="subunit">
    <text evidence="5">Component of the proteasome complex.</text>
</comment>
<reference evidence="7" key="1">
    <citation type="submission" date="2025-08" db="UniProtKB">
        <authorList>
            <consortium name="RefSeq"/>
        </authorList>
    </citation>
    <scope>IDENTIFICATION</scope>
</reference>
<gene>
    <name evidence="7" type="primary">LOC106807099</name>
</gene>
<dbReference type="Gene3D" id="3.60.20.10">
    <property type="entry name" value="Glutamine Phosphoribosylpyrophosphate, subunit 1, domain 1"/>
    <property type="match status" value="1"/>
</dbReference>
<dbReference type="CDD" id="cd03757">
    <property type="entry name" value="proteasome_beta_type_1"/>
    <property type="match status" value="1"/>
</dbReference>
<keyword evidence="2 5" id="KW-0647">Proteasome</keyword>
<accession>A0ABM1DY18</accession>
<keyword evidence="5" id="KW-0539">Nucleus</keyword>
<dbReference type="SUPFAM" id="SSF56235">
    <property type="entry name" value="N-terminal nucleophile aminohydrolases (Ntn hydrolases)"/>
    <property type="match status" value="1"/>
</dbReference>